<evidence type="ECO:0000256" key="2">
    <source>
        <dbReference type="ARBA" id="ARBA00023125"/>
    </source>
</evidence>
<dbReference type="SUPFAM" id="SSF48498">
    <property type="entry name" value="Tetracyclin repressor-like, C-terminal domain"/>
    <property type="match status" value="1"/>
</dbReference>
<accession>A0A9X5I680</accession>
<dbReference type="Gene3D" id="1.10.357.10">
    <property type="entry name" value="Tetracycline Repressor, domain 2"/>
    <property type="match status" value="1"/>
</dbReference>
<keyword evidence="2 4" id="KW-0238">DNA-binding</keyword>
<dbReference type="RefSeq" id="WP_039714115.1">
    <property type="nucleotide sequence ID" value="NZ_JTJC03000006.1"/>
</dbReference>
<dbReference type="InterPro" id="IPR001647">
    <property type="entry name" value="HTH_TetR"/>
</dbReference>
<keyword evidence="7" id="KW-1185">Reference proteome</keyword>
<dbReference type="PROSITE" id="PS50977">
    <property type="entry name" value="HTH_TETR_2"/>
    <property type="match status" value="1"/>
</dbReference>
<evidence type="ECO:0000256" key="3">
    <source>
        <dbReference type="ARBA" id="ARBA00023163"/>
    </source>
</evidence>
<dbReference type="GO" id="GO:0003677">
    <property type="term" value="F:DNA binding"/>
    <property type="evidence" value="ECO:0007669"/>
    <property type="project" value="UniProtKB-UniRule"/>
</dbReference>
<gene>
    <name evidence="6" type="ORF">QH73_0019740</name>
</gene>
<organism evidence="6 7">
    <name type="scientific">Scytonema millei VB511283</name>
    <dbReference type="NCBI Taxonomy" id="1245923"/>
    <lineage>
        <taxon>Bacteria</taxon>
        <taxon>Bacillati</taxon>
        <taxon>Cyanobacteriota</taxon>
        <taxon>Cyanophyceae</taxon>
        <taxon>Nostocales</taxon>
        <taxon>Scytonemataceae</taxon>
        <taxon>Scytonema</taxon>
    </lineage>
</organism>
<dbReference type="InterPro" id="IPR009057">
    <property type="entry name" value="Homeodomain-like_sf"/>
</dbReference>
<evidence type="ECO:0000256" key="4">
    <source>
        <dbReference type="PROSITE-ProRule" id="PRU00335"/>
    </source>
</evidence>
<dbReference type="OrthoDB" id="9814200at2"/>
<dbReference type="Pfam" id="PF00440">
    <property type="entry name" value="TetR_N"/>
    <property type="match status" value="1"/>
</dbReference>
<dbReference type="Proteomes" id="UP000031532">
    <property type="component" value="Unassembled WGS sequence"/>
</dbReference>
<dbReference type="PANTHER" id="PTHR47506">
    <property type="entry name" value="TRANSCRIPTIONAL REGULATORY PROTEIN"/>
    <property type="match status" value="1"/>
</dbReference>
<dbReference type="Pfam" id="PF16925">
    <property type="entry name" value="TetR_C_13"/>
    <property type="match status" value="1"/>
</dbReference>
<evidence type="ECO:0000313" key="7">
    <source>
        <dbReference type="Proteomes" id="UP000031532"/>
    </source>
</evidence>
<keyword evidence="3" id="KW-0804">Transcription</keyword>
<evidence type="ECO:0000313" key="6">
    <source>
        <dbReference type="EMBL" id="NHC36840.1"/>
    </source>
</evidence>
<evidence type="ECO:0000259" key="5">
    <source>
        <dbReference type="PROSITE" id="PS50977"/>
    </source>
</evidence>
<proteinExistence type="predicted"/>
<feature type="domain" description="HTH tetR-type" evidence="5">
    <location>
        <begin position="5"/>
        <end position="65"/>
    </location>
</feature>
<dbReference type="EMBL" id="JTJC03000006">
    <property type="protein sequence ID" value="NHC36840.1"/>
    <property type="molecule type" value="Genomic_DNA"/>
</dbReference>
<keyword evidence="1" id="KW-0805">Transcription regulation</keyword>
<comment type="caution">
    <text evidence="6">The sequence shown here is derived from an EMBL/GenBank/DDBJ whole genome shotgun (WGS) entry which is preliminary data.</text>
</comment>
<dbReference type="AlphaFoldDB" id="A0A9X5I680"/>
<dbReference type="PANTHER" id="PTHR47506:SF1">
    <property type="entry name" value="HTH-TYPE TRANSCRIPTIONAL REGULATOR YJDC"/>
    <property type="match status" value="1"/>
</dbReference>
<dbReference type="InterPro" id="IPR011075">
    <property type="entry name" value="TetR_C"/>
</dbReference>
<protein>
    <submittedName>
        <fullName evidence="6">TetR/AcrR family transcriptional regulator</fullName>
    </submittedName>
</protein>
<sequence length="196" mass="22365">MVNLKRTREDILASVLALIHHQGFQSTGLKELFSVSGTSSGSFYNYFQSKDELAHALIDYKWQQIKTHIIEPAAEYSTDPIAQLIWIIDRLEAKHLTEPDCGGCFLGNLIVDLAKYDTSFQTHLIEVFDQWHFAIAQLLRQGQTQLRSDIDPDNLAEQLMNAIEGTLLLGRLYNHPNRLQRGFDSVRQILKAALRQ</sequence>
<reference evidence="6 7" key="1">
    <citation type="journal article" date="2015" name="Genome Announc.">
        <title>Draft Genome Sequence of the Terrestrial Cyanobacterium Scytonema millei VB511283, Isolated from Eastern India.</title>
        <authorList>
            <person name="Sen D."/>
            <person name="Chandrababunaidu M.M."/>
            <person name="Singh D."/>
            <person name="Sanghi N."/>
            <person name="Ghorai A."/>
            <person name="Mishra G.P."/>
            <person name="Madduluri M."/>
            <person name="Adhikary S.P."/>
            <person name="Tripathy S."/>
        </authorList>
    </citation>
    <scope>NUCLEOTIDE SEQUENCE [LARGE SCALE GENOMIC DNA]</scope>
    <source>
        <strain evidence="6 7">VB511283</strain>
    </source>
</reference>
<dbReference type="InterPro" id="IPR036271">
    <property type="entry name" value="Tet_transcr_reg_TetR-rel_C_sf"/>
</dbReference>
<evidence type="ECO:0000256" key="1">
    <source>
        <dbReference type="ARBA" id="ARBA00023015"/>
    </source>
</evidence>
<feature type="DNA-binding region" description="H-T-H motif" evidence="4">
    <location>
        <begin position="28"/>
        <end position="47"/>
    </location>
</feature>
<name>A0A9X5I680_9CYAN</name>
<dbReference type="SUPFAM" id="SSF46689">
    <property type="entry name" value="Homeodomain-like"/>
    <property type="match status" value="1"/>
</dbReference>